<dbReference type="AlphaFoldDB" id="K1TU14"/>
<reference evidence="1" key="1">
    <citation type="journal article" date="2013" name="Environ. Microbiol.">
        <title>Microbiota from the distal guts of lean and obese adolescents exhibit partial functional redundancy besides clear differences in community structure.</title>
        <authorList>
            <person name="Ferrer M."/>
            <person name="Ruiz A."/>
            <person name="Lanza F."/>
            <person name="Haange S.B."/>
            <person name="Oberbach A."/>
            <person name="Till H."/>
            <person name="Bargiela R."/>
            <person name="Campoy C."/>
            <person name="Segura M.T."/>
            <person name="Richter M."/>
            <person name="von Bergen M."/>
            <person name="Seifert J."/>
            <person name="Suarez A."/>
        </authorList>
    </citation>
    <scope>NUCLEOTIDE SEQUENCE</scope>
</reference>
<organism evidence="1">
    <name type="scientific">human gut metagenome</name>
    <dbReference type="NCBI Taxonomy" id="408170"/>
    <lineage>
        <taxon>unclassified sequences</taxon>
        <taxon>metagenomes</taxon>
        <taxon>organismal metagenomes</taxon>
    </lineage>
</organism>
<protein>
    <submittedName>
        <fullName evidence="1">SNF2 family protein</fullName>
    </submittedName>
</protein>
<feature type="non-terminal residue" evidence="1">
    <location>
        <position position="78"/>
    </location>
</feature>
<sequence>MRYLQYDTLMRMGMGHFDSWAATFGETVTAIELSPEGTGYRAKTRFARFFNLPELISIFKEAADIQTSDMLNLPVPEA</sequence>
<gene>
    <name evidence="1" type="ORF">LEA_06288</name>
</gene>
<name>K1TU14_9ZZZZ</name>
<comment type="caution">
    <text evidence="1">The sequence shown here is derived from an EMBL/GenBank/DDBJ whole genome shotgun (WGS) entry which is preliminary data.</text>
</comment>
<dbReference type="EMBL" id="AJWY01004111">
    <property type="protein sequence ID" value="EKC73318.1"/>
    <property type="molecule type" value="Genomic_DNA"/>
</dbReference>
<proteinExistence type="predicted"/>
<accession>K1TU14</accession>
<evidence type="ECO:0000313" key="1">
    <source>
        <dbReference type="EMBL" id="EKC73318.1"/>
    </source>
</evidence>